<feature type="binding site" evidence="12">
    <location>
        <position position="351"/>
    </location>
    <ligand>
        <name>Mg(2+)</name>
        <dbReference type="ChEBI" id="CHEBI:18420"/>
    </ligand>
</feature>
<sequence>MSTPPKIIYTLTDEAPALATYSLLPIVKAFTRSSDVIVETRDISLAGRIIAAFPDYLTAEQKASDDLAELGGLTTRPEANIIKLPNISASVPQLKAAIAELRDQGYKLPAYPDEAKTDAEKDAKARYDKIKGSAVNPVLREGNSDRRAPLSVKNYARKHPHKMGAWSADSKSHVAHMSGGDFYGSEKSALIAAAGAVKIELTAADGTKTVLKEKTAVQAGEIIDASVLSKNALRSCIEAEIADAKSKGVLFSVHLKATMMKVSDPIIFGHVVSVFYKDVLTKHADALAKVGFNPNNGIGDLYARLKDLPAETAAAIEADIKAQYEQRPQLAMVNSDKGITSLHVPSDVIVDASMPAMIRESGKMWGADGALHDAKAVIPDRCYAGVYQAVIEDCKKHGAFDPVTMGTVPNVGLMAQAAEEYGSHDKTFQIPANGVVRVTDAAGTVLIEQAVEAGDIWRMCQTKDAPVQDWVKLAVNRARATNTPAVFWLDAARAHDAQIIKKVEQYLCNHDTSGLDIRVMTPVAATKFSVERIRAGEDTISVTGNVLRDYLTDLFPIMELGTSAKMLSIVPLMAGGGMFETGAGGSAPKHVQQLVEEGFLRWDSLGEFLALAASLEHLSDAYHNPKAQVLAKTLDQATGKFLDNDKSPARKVGGIDNRGSHFYLAMYWAEALAAQTEDAALQVQFAGVAKAMAENEAKIVEELGAAQGKPVNIGGYYRPNVELTSNAMRPSATLNKIVDSVA</sequence>
<evidence type="ECO:0000256" key="13">
    <source>
        <dbReference type="PIRSR" id="PIRSR009407-4"/>
    </source>
</evidence>
<keyword evidence="4 12" id="KW-0460">Magnesium</keyword>
<feature type="binding site" evidence="11">
    <location>
        <position position="548"/>
    </location>
    <ligand>
        <name>D-threo-isocitrate</name>
        <dbReference type="ChEBI" id="CHEBI:15562"/>
    </ligand>
</feature>
<feature type="binding site" evidence="13">
    <location>
        <position position="136"/>
    </location>
    <ligand>
        <name>NADP(+)</name>
        <dbReference type="ChEBI" id="CHEBI:58349"/>
    </ligand>
</feature>
<dbReference type="PANTHER" id="PTHR36999">
    <property type="entry name" value="ISOCITRATE DEHYDROGENASE [NADP]"/>
    <property type="match status" value="1"/>
</dbReference>
<keyword evidence="1 9" id="KW-0329">Glyoxylate bypass</keyword>
<comment type="cofactor">
    <cofactor evidence="12">
        <name>Mg(2+)</name>
        <dbReference type="ChEBI" id="CHEBI:18420"/>
    </cofactor>
    <cofactor evidence="12">
        <name>Mn(2+)</name>
        <dbReference type="ChEBI" id="CHEBI:29035"/>
    </cofactor>
    <text evidence="12">Binds 1 Mg(2+) or Mn(2+) ion per subunit.</text>
</comment>
<keyword evidence="15" id="KW-1185">Reference proteome</keyword>
<evidence type="ECO:0000256" key="12">
    <source>
        <dbReference type="PIRSR" id="PIRSR009407-3"/>
    </source>
</evidence>
<feature type="site" description="Critical for catalysis" evidence="10">
    <location>
        <position position="421"/>
    </location>
</feature>
<evidence type="ECO:0000256" key="5">
    <source>
        <dbReference type="ARBA" id="ARBA00022857"/>
    </source>
</evidence>
<comment type="catalytic activity">
    <reaction evidence="7 9">
        <text>D-threo-isocitrate + NADP(+) = 2-oxoglutarate + CO2 + NADPH</text>
        <dbReference type="Rhea" id="RHEA:19629"/>
        <dbReference type="ChEBI" id="CHEBI:15562"/>
        <dbReference type="ChEBI" id="CHEBI:16526"/>
        <dbReference type="ChEBI" id="CHEBI:16810"/>
        <dbReference type="ChEBI" id="CHEBI:57783"/>
        <dbReference type="ChEBI" id="CHEBI:58349"/>
        <dbReference type="EC" id="1.1.1.42"/>
    </reaction>
</comment>
<protein>
    <recommendedName>
        <fullName evidence="9">Isocitrate dehydrogenase [NADP]</fullName>
        <ecNumber evidence="9">1.1.1.42</ecNumber>
    </recommendedName>
    <alternativeName>
        <fullName evidence="9">Oxalosuccinate decarboxylase</fullName>
    </alternativeName>
</protein>
<evidence type="ECO:0000313" key="14">
    <source>
        <dbReference type="EMBL" id="SIT41628.1"/>
    </source>
</evidence>
<dbReference type="AlphaFoldDB" id="A0A1N7S2V8"/>
<comment type="similarity">
    <text evidence="8 9">Belongs to the monomeric-type IDH family.</text>
</comment>
<accession>A0A1N7S2V8</accession>
<evidence type="ECO:0000256" key="9">
    <source>
        <dbReference type="PIRNR" id="PIRNR009407"/>
    </source>
</evidence>
<dbReference type="GO" id="GO:0004450">
    <property type="term" value="F:isocitrate dehydrogenase (NADP+) activity"/>
    <property type="evidence" value="ECO:0007669"/>
    <property type="project" value="UniProtKB-EC"/>
</dbReference>
<dbReference type="EC" id="1.1.1.42" evidence="9"/>
<name>A0A1N7S2V8_9BURK</name>
<dbReference type="PANTHER" id="PTHR36999:SF1">
    <property type="entry name" value="ISOCITRATE DEHYDROGENASE (NADP(+))"/>
    <property type="match status" value="1"/>
</dbReference>
<proteinExistence type="inferred from homology"/>
<keyword evidence="5 9" id="KW-0521">NADP</keyword>
<evidence type="ECO:0000256" key="1">
    <source>
        <dbReference type="ARBA" id="ARBA00022435"/>
    </source>
</evidence>
<evidence type="ECO:0000256" key="10">
    <source>
        <dbReference type="PIRSR" id="PIRSR009407-1"/>
    </source>
</evidence>
<dbReference type="Pfam" id="PF03971">
    <property type="entry name" value="IDH"/>
    <property type="match status" value="1"/>
</dbReference>
<dbReference type="EMBL" id="CYGX02000031">
    <property type="protein sequence ID" value="SIT41628.1"/>
    <property type="molecule type" value="Genomic_DNA"/>
</dbReference>
<evidence type="ECO:0000256" key="2">
    <source>
        <dbReference type="ARBA" id="ARBA00022532"/>
    </source>
</evidence>
<feature type="site" description="Critical for catalysis" evidence="10">
    <location>
        <position position="256"/>
    </location>
</feature>
<dbReference type="STRING" id="1247936.BN2475_310128"/>
<evidence type="ECO:0000256" key="6">
    <source>
        <dbReference type="ARBA" id="ARBA00023002"/>
    </source>
</evidence>
<dbReference type="Proteomes" id="UP000187012">
    <property type="component" value="Unassembled WGS sequence"/>
</dbReference>
<dbReference type="GO" id="GO:0006097">
    <property type="term" value="P:glyoxylate cycle"/>
    <property type="evidence" value="ECO:0007669"/>
    <property type="project" value="UniProtKB-KW"/>
</dbReference>
<dbReference type="RefSeq" id="WP_094780342.1">
    <property type="nucleotide sequence ID" value="NZ_CYGX02000031.1"/>
</dbReference>
<feature type="binding site" evidence="13">
    <location>
        <begin position="585"/>
        <end position="586"/>
    </location>
    <ligand>
        <name>NADP(+)</name>
        <dbReference type="ChEBI" id="CHEBI:58349"/>
    </ligand>
</feature>
<dbReference type="GO" id="GO:0006099">
    <property type="term" value="P:tricarboxylic acid cycle"/>
    <property type="evidence" value="ECO:0007669"/>
    <property type="project" value="UniProtKB-KW"/>
</dbReference>
<feature type="binding site" evidence="11">
    <location>
        <position position="146"/>
    </location>
    <ligand>
        <name>D-threo-isocitrate</name>
        <dbReference type="ChEBI" id="CHEBI:15562"/>
    </ligand>
</feature>
<evidence type="ECO:0000256" key="8">
    <source>
        <dbReference type="ARBA" id="ARBA00046318"/>
    </source>
</evidence>
<feature type="binding site" evidence="13">
    <location>
        <begin position="83"/>
        <end position="88"/>
    </location>
    <ligand>
        <name>NADP(+)</name>
        <dbReference type="ChEBI" id="CHEBI:58349"/>
    </ligand>
</feature>
<evidence type="ECO:0000256" key="3">
    <source>
        <dbReference type="ARBA" id="ARBA00022723"/>
    </source>
</evidence>
<keyword evidence="2 9" id="KW-0816">Tricarboxylic acid cycle</keyword>
<evidence type="ECO:0000313" key="15">
    <source>
        <dbReference type="Proteomes" id="UP000187012"/>
    </source>
</evidence>
<reference evidence="14 15" key="1">
    <citation type="submission" date="2016-12" db="EMBL/GenBank/DDBJ databases">
        <authorList>
            <person name="Song W.-J."/>
            <person name="Kurnit D.M."/>
        </authorList>
    </citation>
    <scope>NUCLEOTIDE SEQUENCE [LARGE SCALE GENOMIC DNA]</scope>
    <source>
        <strain evidence="14 15">STM7296</strain>
    </source>
</reference>
<keyword evidence="6 9" id="KW-0560">Oxidoreductase</keyword>
<feature type="binding site" evidence="13">
    <location>
        <position position="650"/>
    </location>
    <ligand>
        <name>NADP(+)</name>
        <dbReference type="ChEBI" id="CHEBI:58349"/>
    </ligand>
</feature>
<organism evidence="14 15">
    <name type="scientific">Paraburkholderia ribeironis</name>
    <dbReference type="NCBI Taxonomy" id="1247936"/>
    <lineage>
        <taxon>Bacteria</taxon>
        <taxon>Pseudomonadati</taxon>
        <taxon>Pseudomonadota</taxon>
        <taxon>Betaproteobacteria</taxon>
        <taxon>Burkholderiales</taxon>
        <taxon>Burkholderiaceae</taxon>
        <taxon>Paraburkholderia</taxon>
    </lineage>
</organism>
<feature type="binding site" evidence="11">
    <location>
        <begin position="133"/>
        <end position="140"/>
    </location>
    <ligand>
        <name>substrate</name>
    </ligand>
</feature>
<dbReference type="SUPFAM" id="SSF53659">
    <property type="entry name" value="Isocitrate/Isopropylmalate dehydrogenase-like"/>
    <property type="match status" value="1"/>
</dbReference>
<gene>
    <name evidence="14" type="primary">icd</name>
    <name evidence="14" type="ORF">BN2475_310128</name>
</gene>
<evidence type="ECO:0000256" key="11">
    <source>
        <dbReference type="PIRSR" id="PIRSR009407-2"/>
    </source>
</evidence>
<keyword evidence="3 12" id="KW-0479">Metal-binding</keyword>
<feature type="binding site" evidence="12">
    <location>
        <position position="549"/>
    </location>
    <ligand>
        <name>Mg(2+)</name>
        <dbReference type="ChEBI" id="CHEBI:18420"/>
    </ligand>
</feature>
<feature type="binding site" evidence="13">
    <location>
        <position position="590"/>
    </location>
    <ligand>
        <name>NADP(+)</name>
        <dbReference type="ChEBI" id="CHEBI:58349"/>
    </ligand>
</feature>
<dbReference type="OrthoDB" id="9807643at2"/>
<feature type="binding site" evidence="13">
    <location>
        <begin position="601"/>
        <end position="603"/>
    </location>
    <ligand>
        <name>NADP(+)</name>
        <dbReference type="ChEBI" id="CHEBI:58349"/>
    </ligand>
</feature>
<dbReference type="NCBIfam" id="TIGR00178">
    <property type="entry name" value="monomer_idh"/>
    <property type="match status" value="1"/>
</dbReference>
<feature type="binding site" evidence="12">
    <location>
        <position position="553"/>
    </location>
    <ligand>
        <name>Mg(2+)</name>
        <dbReference type="ChEBI" id="CHEBI:18420"/>
    </ligand>
</feature>
<evidence type="ECO:0000256" key="4">
    <source>
        <dbReference type="ARBA" id="ARBA00022842"/>
    </source>
</evidence>
<evidence type="ECO:0000256" key="7">
    <source>
        <dbReference type="ARBA" id="ARBA00023554"/>
    </source>
</evidence>
<dbReference type="GO" id="GO:0046872">
    <property type="term" value="F:metal ion binding"/>
    <property type="evidence" value="ECO:0007669"/>
    <property type="project" value="UniProtKB-KW"/>
</dbReference>
<dbReference type="PIRSF" id="PIRSF009407">
    <property type="entry name" value="IDH_monmr"/>
    <property type="match status" value="1"/>
</dbReference>
<dbReference type="InterPro" id="IPR004436">
    <property type="entry name" value="Isocitrate_DH_NADP_mono"/>
</dbReference>